<evidence type="ECO:0000256" key="1">
    <source>
        <dbReference type="SAM" id="SignalP"/>
    </source>
</evidence>
<keyword evidence="1" id="KW-0732">Signal</keyword>
<dbReference type="Proteomes" id="UP000044806">
    <property type="component" value="Unassembled WGS sequence"/>
</dbReference>
<reference evidence="2 3" key="1">
    <citation type="submission" date="2015-07" db="EMBL/GenBank/DDBJ databases">
        <authorList>
            <consortium name="Pathogen Informatics"/>
        </authorList>
    </citation>
    <scope>NUCLEOTIDE SEQUENCE [LARGE SCALE GENOMIC DNA]</scope>
    <source>
        <strain evidence="2 3">A51</strain>
    </source>
</reference>
<feature type="chain" id="PRO_5024951197" evidence="1">
    <location>
        <begin position="23"/>
        <end position="50"/>
    </location>
</feature>
<feature type="signal peptide" evidence="1">
    <location>
        <begin position="1"/>
        <end position="22"/>
    </location>
</feature>
<accession>A0A655QHP1</accession>
<proteinExistence type="predicted"/>
<dbReference type="EMBL" id="CWOW01000008">
    <property type="protein sequence ID" value="CSA55072.1"/>
    <property type="molecule type" value="Genomic_DNA"/>
</dbReference>
<dbReference type="AlphaFoldDB" id="A0A655QHP1"/>
<organism evidence="2 3">
    <name type="scientific">Vibrio cholerae</name>
    <dbReference type="NCBI Taxonomy" id="666"/>
    <lineage>
        <taxon>Bacteria</taxon>
        <taxon>Pseudomonadati</taxon>
        <taxon>Pseudomonadota</taxon>
        <taxon>Gammaproteobacteria</taxon>
        <taxon>Vibrionales</taxon>
        <taxon>Vibrionaceae</taxon>
        <taxon>Vibrio</taxon>
    </lineage>
</organism>
<sequence>MANRLVCAVFSLMRIICANYLAALSAQKCVTISKLALSCVEKPISKPWLT</sequence>
<evidence type="ECO:0000313" key="3">
    <source>
        <dbReference type="Proteomes" id="UP000044806"/>
    </source>
</evidence>
<protein>
    <submittedName>
        <fullName evidence="2">Uncharacterized protein</fullName>
    </submittedName>
</protein>
<gene>
    <name evidence="2" type="ORF">ERS013165_01863</name>
</gene>
<evidence type="ECO:0000313" key="2">
    <source>
        <dbReference type="EMBL" id="CSA55072.1"/>
    </source>
</evidence>
<name>A0A655QHP1_VIBCL</name>